<feature type="region of interest" description="Disordered" evidence="1">
    <location>
        <begin position="580"/>
        <end position="602"/>
    </location>
</feature>
<gene>
    <name evidence="2" type="ORF">J3R30DRAFT_2563751</name>
</gene>
<feature type="compositionally biased region" description="Acidic residues" evidence="1">
    <location>
        <begin position="338"/>
        <end position="348"/>
    </location>
</feature>
<reference evidence="2" key="1">
    <citation type="submission" date="2022-08" db="EMBL/GenBank/DDBJ databases">
        <title>A Global Phylogenomic Analysis of the Shiitake Genus Lentinula.</title>
        <authorList>
            <consortium name="DOE Joint Genome Institute"/>
            <person name="Sierra-Patev S."/>
            <person name="Min B."/>
            <person name="Naranjo-Ortiz M."/>
            <person name="Looney B."/>
            <person name="Konkel Z."/>
            <person name="Slot J.C."/>
            <person name="Sakamoto Y."/>
            <person name="Steenwyk J.L."/>
            <person name="Rokas A."/>
            <person name="Carro J."/>
            <person name="Camarero S."/>
            <person name="Ferreira P."/>
            <person name="Molpeceres G."/>
            <person name="Ruiz-Duenas F.J."/>
            <person name="Serrano A."/>
            <person name="Henrissat B."/>
            <person name="Drula E."/>
            <person name="Hughes K.W."/>
            <person name="Mata J.L."/>
            <person name="Ishikawa N.K."/>
            <person name="Vargas-Isla R."/>
            <person name="Ushijima S."/>
            <person name="Smith C.A."/>
            <person name="Ahrendt S."/>
            <person name="Andreopoulos W."/>
            <person name="He G."/>
            <person name="Labutti K."/>
            <person name="Lipzen A."/>
            <person name="Ng V."/>
            <person name="Riley R."/>
            <person name="Sandor L."/>
            <person name="Barry K."/>
            <person name="Martinez A.T."/>
            <person name="Xiao Y."/>
            <person name="Gibbons J.G."/>
            <person name="Terashima K."/>
            <person name="Grigoriev I.V."/>
            <person name="Hibbett D.S."/>
        </authorList>
    </citation>
    <scope>NUCLEOTIDE SEQUENCE</scope>
    <source>
        <strain evidence="2">JLM2183</strain>
    </source>
</reference>
<dbReference type="Proteomes" id="UP001150266">
    <property type="component" value="Unassembled WGS sequence"/>
</dbReference>
<keyword evidence="3" id="KW-1185">Reference proteome</keyword>
<dbReference type="AlphaFoldDB" id="A0A9W9AD27"/>
<accession>A0A9W9AD27</accession>
<feature type="region of interest" description="Disordered" evidence="1">
    <location>
        <begin position="263"/>
        <end position="396"/>
    </location>
</feature>
<organism evidence="2 3">
    <name type="scientific">Lentinula aciculospora</name>
    <dbReference type="NCBI Taxonomy" id="153920"/>
    <lineage>
        <taxon>Eukaryota</taxon>
        <taxon>Fungi</taxon>
        <taxon>Dikarya</taxon>
        <taxon>Basidiomycota</taxon>
        <taxon>Agaricomycotina</taxon>
        <taxon>Agaricomycetes</taxon>
        <taxon>Agaricomycetidae</taxon>
        <taxon>Agaricales</taxon>
        <taxon>Marasmiineae</taxon>
        <taxon>Omphalotaceae</taxon>
        <taxon>Lentinula</taxon>
    </lineage>
</organism>
<feature type="region of interest" description="Disordered" evidence="1">
    <location>
        <begin position="14"/>
        <end position="62"/>
    </location>
</feature>
<dbReference type="OrthoDB" id="3260134at2759"/>
<sequence length="718" mass="79579">MDKVLSLTDLAGLSRRPSLNLKRQHSSSSPCPREESNKRQRVRSTSKPPSIPSSEKSTFTNARVSDICLSGQESSADSEAGIEELQFAFSVPENGDFDEDDKRGYSSDTNISATWTLYPNHKTESPHHCTRSSGSSSNHRLYPTSPMEGKPRTSKLFSPGNNIFDYEDPWMAVGVMLGVENTPKSPLKKRDFQKVLAEIPTPVTTPASSNDNVFGRNYNYLTPVLKDPTAQDMSLRSSSTFHSRTVPSPHKFVAGNRDAGGFQIFSPSTRSQPSLPNILHSLVPYPSDEATPTLLSSPTPSSRKHLFDLESSSEVGRQRRLNRSSTMADTTRPASDTIEQDQESEDLPLDSNRCYNDISDYHVDGVGLNDTNSSDYPGSNRSRRAGNTSSFSSPHSVFSHNQQGCLLYPRLQEQCISQFPNYSENTLRIQEVRRDEGPSSLLITPMRFADRELDHESVYARTPLSITAQQCLRTPERRTRNSAYRNKIPHNEKRTLTTRLISPTKARASPFCPVTPVTVGPDISSVEHGYYSPSMIAFHASQSNQLHNSPASSALSVHLDPRTKLSTKLDVSLHHAPARYRSLAPRSGTPTENSVRTPLNRGLPLLLPRSNVGRAAPASQHVLQSLFSKSPSSSDSPARALYRNSNENLTEEFNLQDVRPSSVQKTKIASPVSTYPIAEYKREEIERSADIRSEKLAKRAALCLNLFASDEVEPDSDD</sequence>
<feature type="region of interest" description="Disordered" evidence="1">
    <location>
        <begin position="122"/>
        <end position="154"/>
    </location>
</feature>
<name>A0A9W9AD27_9AGAR</name>
<feature type="compositionally biased region" description="Low complexity" evidence="1">
    <location>
        <begin position="45"/>
        <end position="58"/>
    </location>
</feature>
<dbReference type="EMBL" id="JAOTPV010000007">
    <property type="protein sequence ID" value="KAJ4479998.1"/>
    <property type="molecule type" value="Genomic_DNA"/>
</dbReference>
<feature type="compositionally biased region" description="Polar residues" evidence="1">
    <location>
        <begin position="265"/>
        <end position="275"/>
    </location>
</feature>
<protein>
    <submittedName>
        <fullName evidence="2">Uncharacterized protein</fullName>
    </submittedName>
</protein>
<evidence type="ECO:0000313" key="3">
    <source>
        <dbReference type="Proteomes" id="UP001150266"/>
    </source>
</evidence>
<proteinExistence type="predicted"/>
<feature type="compositionally biased region" description="Polar residues" evidence="1">
    <location>
        <begin position="369"/>
        <end position="388"/>
    </location>
</feature>
<comment type="caution">
    <text evidence="2">The sequence shown here is derived from an EMBL/GenBank/DDBJ whole genome shotgun (WGS) entry which is preliminary data.</text>
</comment>
<evidence type="ECO:0000256" key="1">
    <source>
        <dbReference type="SAM" id="MobiDB-lite"/>
    </source>
</evidence>
<feature type="compositionally biased region" description="Low complexity" evidence="1">
    <location>
        <begin position="291"/>
        <end position="301"/>
    </location>
</feature>
<feature type="compositionally biased region" description="Polar residues" evidence="1">
    <location>
        <begin position="323"/>
        <end position="334"/>
    </location>
</feature>
<evidence type="ECO:0000313" key="2">
    <source>
        <dbReference type="EMBL" id="KAJ4479998.1"/>
    </source>
</evidence>